<evidence type="ECO:0000313" key="2">
    <source>
        <dbReference type="Proteomes" id="UP000053841"/>
    </source>
</evidence>
<dbReference type="AlphaFoldDB" id="W6Y7A3"/>
<keyword evidence="2" id="KW-1185">Reference proteome</keyword>
<dbReference type="Gene3D" id="3.40.50.1110">
    <property type="entry name" value="SGNH hydrolase"/>
    <property type="match status" value="1"/>
</dbReference>
<dbReference type="GeneID" id="19153884"/>
<dbReference type="SUPFAM" id="SSF52266">
    <property type="entry name" value="SGNH hydrolase"/>
    <property type="match status" value="1"/>
</dbReference>
<organism evidence="1 2">
    <name type="scientific">Cochliobolus carbonum (strain 26-R-13)</name>
    <name type="common">Maize leaf spot fungus</name>
    <name type="synonym">Bipolaris zeicola</name>
    <dbReference type="NCBI Taxonomy" id="930089"/>
    <lineage>
        <taxon>Eukaryota</taxon>
        <taxon>Fungi</taxon>
        <taxon>Dikarya</taxon>
        <taxon>Ascomycota</taxon>
        <taxon>Pezizomycotina</taxon>
        <taxon>Dothideomycetes</taxon>
        <taxon>Pleosporomycetidae</taxon>
        <taxon>Pleosporales</taxon>
        <taxon>Pleosporineae</taxon>
        <taxon>Pleosporaceae</taxon>
        <taxon>Bipolaris</taxon>
    </lineage>
</organism>
<accession>W6Y7A3</accession>
<dbReference type="OrthoDB" id="2150942at2759"/>
<sequence>MTSETDETSKIDSGKFYNEYKGHPISDLTKFRDITLAERPDKPIIYLAGDSSLDNKFWLKERISAGDDASAIPSIYHSTLASPITLIPDVAYWLNSALSTRATCINTAIEESLLRSRDSDLLPHDAFIRSNIRPNDILVVSVGSNDIALNPTVETSAHMFQLAWLTPRKSIEDGSAWGLPYFRNMFGTKIQEYIARLTEETKPRAVIVCMIYFPLESGKGQQGWADGKLKVLGYERDPGQLQAAIREMYRSATEEIKVEGVEVLPCALFEVLDGKDAADYVERVEPSTEGGRKMAEEFVRVLGGVLEEGVGKEGE</sequence>
<protein>
    <recommendedName>
        <fullName evidence="3">SGNH hydrolase-type esterase domain-containing protein</fullName>
    </recommendedName>
</protein>
<reference evidence="1 2" key="1">
    <citation type="journal article" date="2013" name="PLoS Genet.">
        <title>Comparative genome structure, secondary metabolite, and effector coding capacity across Cochliobolus pathogens.</title>
        <authorList>
            <person name="Condon B.J."/>
            <person name="Leng Y."/>
            <person name="Wu D."/>
            <person name="Bushley K.E."/>
            <person name="Ohm R.A."/>
            <person name="Otillar R."/>
            <person name="Martin J."/>
            <person name="Schackwitz W."/>
            <person name="Grimwood J."/>
            <person name="MohdZainudin N."/>
            <person name="Xue C."/>
            <person name="Wang R."/>
            <person name="Manning V.A."/>
            <person name="Dhillon B."/>
            <person name="Tu Z.J."/>
            <person name="Steffenson B.J."/>
            <person name="Salamov A."/>
            <person name="Sun H."/>
            <person name="Lowry S."/>
            <person name="LaButti K."/>
            <person name="Han J."/>
            <person name="Copeland A."/>
            <person name="Lindquist E."/>
            <person name="Barry K."/>
            <person name="Schmutz J."/>
            <person name="Baker S.E."/>
            <person name="Ciuffetti L.M."/>
            <person name="Grigoriev I.V."/>
            <person name="Zhong S."/>
            <person name="Turgeon B.G."/>
        </authorList>
    </citation>
    <scope>NUCLEOTIDE SEQUENCE [LARGE SCALE GENOMIC DNA]</scope>
    <source>
        <strain evidence="1 2">26-R-13</strain>
    </source>
</reference>
<dbReference type="InterPro" id="IPR036514">
    <property type="entry name" value="SGNH_hydro_sf"/>
</dbReference>
<proteinExistence type="predicted"/>
<dbReference type="Proteomes" id="UP000053841">
    <property type="component" value="Unassembled WGS sequence"/>
</dbReference>
<dbReference type="EMBL" id="KI964603">
    <property type="protein sequence ID" value="EUC33758.1"/>
    <property type="molecule type" value="Genomic_DNA"/>
</dbReference>
<name>W6Y7A3_COCC2</name>
<dbReference type="KEGG" id="bze:COCCADRAFT_95083"/>
<dbReference type="HOGENOM" id="CLU_912422_0_0_1"/>
<evidence type="ECO:0000313" key="1">
    <source>
        <dbReference type="EMBL" id="EUC33758.1"/>
    </source>
</evidence>
<gene>
    <name evidence="1" type="ORF">COCCADRAFT_95083</name>
</gene>
<evidence type="ECO:0008006" key="3">
    <source>
        <dbReference type="Google" id="ProtNLM"/>
    </source>
</evidence>
<dbReference type="eggNOG" id="ENOG502RZ90">
    <property type="taxonomic scope" value="Eukaryota"/>
</dbReference>
<dbReference type="RefSeq" id="XP_007711905.1">
    <property type="nucleotide sequence ID" value="XM_007713715.1"/>
</dbReference>